<keyword evidence="2" id="KW-0560">Oxidoreductase</keyword>
<evidence type="ECO:0000256" key="1">
    <source>
        <dbReference type="SAM" id="SignalP"/>
    </source>
</evidence>
<dbReference type="OrthoDB" id="2342176at2759"/>
<dbReference type="Proteomes" id="UP000070544">
    <property type="component" value="Unassembled WGS sequence"/>
</dbReference>
<dbReference type="OMA" id="WTWFNLE"/>
<dbReference type="GO" id="GO:0004497">
    <property type="term" value="F:monooxygenase activity"/>
    <property type="evidence" value="ECO:0007669"/>
    <property type="project" value="UniProtKB-KW"/>
</dbReference>
<feature type="signal peptide" evidence="1">
    <location>
        <begin position="1"/>
        <end position="20"/>
    </location>
</feature>
<gene>
    <name evidence="2" type="ORF">M427DRAFT_374335</name>
</gene>
<dbReference type="STRING" id="1344416.A0A139AV70"/>
<keyword evidence="1" id="KW-0732">Signal</keyword>
<dbReference type="PANTHER" id="PTHR36182">
    <property type="entry name" value="PROTEIN, PUTATIVE (AFU_ORTHOLOGUE AFUA_6G10930)-RELATED"/>
    <property type="match status" value="1"/>
</dbReference>
<dbReference type="Gene3D" id="2.70.50.70">
    <property type="match status" value="1"/>
</dbReference>
<evidence type="ECO:0000313" key="2">
    <source>
        <dbReference type="EMBL" id="KXS20385.1"/>
    </source>
</evidence>
<dbReference type="PANTHER" id="PTHR36182:SF1">
    <property type="entry name" value="PROTEIN, PUTATIVE (AFU_ORTHOLOGUE AFUA_6G10930)-RELATED"/>
    <property type="match status" value="1"/>
</dbReference>
<reference evidence="2 3" key="1">
    <citation type="journal article" date="2015" name="Genome Biol. Evol.">
        <title>Phylogenomic analyses indicate that early fungi evolved digesting cell walls of algal ancestors of land plants.</title>
        <authorList>
            <person name="Chang Y."/>
            <person name="Wang S."/>
            <person name="Sekimoto S."/>
            <person name="Aerts A.L."/>
            <person name="Choi C."/>
            <person name="Clum A."/>
            <person name="LaButti K.M."/>
            <person name="Lindquist E.A."/>
            <person name="Yee Ngan C."/>
            <person name="Ohm R.A."/>
            <person name="Salamov A.A."/>
            <person name="Grigoriev I.V."/>
            <person name="Spatafora J.W."/>
            <person name="Berbee M.L."/>
        </authorList>
    </citation>
    <scope>NUCLEOTIDE SEQUENCE [LARGE SCALE GENOMIC DNA]</scope>
    <source>
        <strain evidence="2 3">JEL478</strain>
    </source>
</reference>
<dbReference type="AlphaFoldDB" id="A0A139AV70"/>
<name>A0A139AV70_GONPJ</name>
<dbReference type="EMBL" id="KQ965735">
    <property type="protein sequence ID" value="KXS20385.1"/>
    <property type="molecule type" value="Genomic_DNA"/>
</dbReference>
<protein>
    <submittedName>
        <fullName evidence="2">Lytic polysaccharide monooxygenase</fullName>
    </submittedName>
</protein>
<organism evidence="2 3">
    <name type="scientific">Gonapodya prolifera (strain JEL478)</name>
    <name type="common">Monoblepharis prolifera</name>
    <dbReference type="NCBI Taxonomy" id="1344416"/>
    <lineage>
        <taxon>Eukaryota</taxon>
        <taxon>Fungi</taxon>
        <taxon>Fungi incertae sedis</taxon>
        <taxon>Chytridiomycota</taxon>
        <taxon>Chytridiomycota incertae sedis</taxon>
        <taxon>Monoblepharidomycetes</taxon>
        <taxon>Monoblepharidales</taxon>
        <taxon>Gonapodyaceae</taxon>
        <taxon>Gonapodya</taxon>
    </lineage>
</organism>
<keyword evidence="3" id="KW-1185">Reference proteome</keyword>
<sequence length="199" mass="20969">MRTSLLATTICLLFVASASAHIEMAYPPPRNSRWIPSSLGITNIDYDTLTPLGPSRPYPCQGKGKGPIVATYQAGSSVHVQLYGSASHDGGHCQFSVSFDGGYTFVVLLTVVRECLRASGSEYNVALPAGAPSGDAVFSWSWINAVGNREYYQGCADITINGVSGGSITGPQLFVANVSPSSVVIPGKHPFAIPILTFL</sequence>
<accession>A0A139AV70</accession>
<feature type="chain" id="PRO_5007296436" evidence="1">
    <location>
        <begin position="21"/>
        <end position="199"/>
    </location>
</feature>
<proteinExistence type="predicted"/>
<evidence type="ECO:0000313" key="3">
    <source>
        <dbReference type="Proteomes" id="UP000070544"/>
    </source>
</evidence>
<keyword evidence="2" id="KW-0503">Monooxygenase</keyword>